<accession>A0A2I0U935</accession>
<dbReference type="PANTHER" id="PTHR33332">
    <property type="entry name" value="REVERSE TRANSCRIPTASE DOMAIN-CONTAINING PROTEIN"/>
    <property type="match status" value="1"/>
</dbReference>
<evidence type="ECO:0000313" key="5">
    <source>
        <dbReference type="Proteomes" id="UP000233556"/>
    </source>
</evidence>
<organism evidence="4 5">
    <name type="scientific">Limosa lapponica baueri</name>
    <dbReference type="NCBI Taxonomy" id="1758121"/>
    <lineage>
        <taxon>Eukaryota</taxon>
        <taxon>Metazoa</taxon>
        <taxon>Chordata</taxon>
        <taxon>Craniata</taxon>
        <taxon>Vertebrata</taxon>
        <taxon>Euteleostomi</taxon>
        <taxon>Archelosauria</taxon>
        <taxon>Archosauria</taxon>
        <taxon>Dinosauria</taxon>
        <taxon>Saurischia</taxon>
        <taxon>Theropoda</taxon>
        <taxon>Coelurosauria</taxon>
        <taxon>Aves</taxon>
        <taxon>Neognathae</taxon>
        <taxon>Neoaves</taxon>
        <taxon>Charadriiformes</taxon>
        <taxon>Scolopacidae</taxon>
        <taxon>Limosa</taxon>
    </lineage>
</organism>
<feature type="domain" description="Reverse transcriptase" evidence="3">
    <location>
        <begin position="134"/>
        <end position="314"/>
    </location>
</feature>
<dbReference type="EMBL" id="KZ505977">
    <property type="protein sequence ID" value="PKU42594.1"/>
    <property type="molecule type" value="Genomic_DNA"/>
</dbReference>
<dbReference type="AlphaFoldDB" id="A0A2I0U935"/>
<gene>
    <name evidence="4" type="ORF">llap_7095</name>
</gene>
<dbReference type="InterPro" id="IPR000477">
    <property type="entry name" value="RT_dom"/>
</dbReference>
<reference evidence="5" key="2">
    <citation type="submission" date="2017-12" db="EMBL/GenBank/DDBJ databases">
        <title>Genome sequence of the Bar-tailed Godwit (Limosa lapponica baueri).</title>
        <authorList>
            <person name="Lima N.C.B."/>
            <person name="Parody-Merino A.M."/>
            <person name="Battley P.F."/>
            <person name="Fidler A.E."/>
            <person name="Prosdocimi F."/>
        </authorList>
    </citation>
    <scope>NUCLEOTIDE SEQUENCE [LARGE SCALE GENOMIC DNA]</scope>
</reference>
<keyword evidence="4" id="KW-0548">Nucleotidyltransferase</keyword>
<evidence type="ECO:0000256" key="1">
    <source>
        <dbReference type="SAM" id="MobiDB-lite"/>
    </source>
</evidence>
<evidence type="ECO:0000313" key="4">
    <source>
        <dbReference type="EMBL" id="PKU42594.1"/>
    </source>
</evidence>
<protein>
    <submittedName>
        <fullName evidence="4">Rna-directed dna polymerase from mobile element jockey-like</fullName>
    </submittedName>
</protein>
<keyword evidence="4" id="KW-0808">Transferase</keyword>
<evidence type="ECO:0000259" key="3">
    <source>
        <dbReference type="PROSITE" id="PS50878"/>
    </source>
</evidence>
<dbReference type="InterPro" id="IPR043502">
    <property type="entry name" value="DNA/RNA_pol_sf"/>
</dbReference>
<dbReference type="SUPFAM" id="SSF56672">
    <property type="entry name" value="DNA/RNA polymerases"/>
    <property type="match status" value="1"/>
</dbReference>
<feature type="transmembrane region" description="Helical" evidence="2">
    <location>
        <begin position="292"/>
        <end position="311"/>
    </location>
</feature>
<keyword evidence="2" id="KW-0472">Membrane</keyword>
<dbReference type="PROSITE" id="PS50878">
    <property type="entry name" value="RT_POL"/>
    <property type="match status" value="1"/>
</dbReference>
<keyword evidence="2" id="KW-1133">Transmembrane helix</keyword>
<dbReference type="Proteomes" id="UP000233556">
    <property type="component" value="Unassembled WGS sequence"/>
</dbReference>
<name>A0A2I0U935_LIMLA</name>
<sequence>MNKEILDKLKSKKEAYRGWKQGRVDWEEYRETVQTARSPIRQAKAQTEFNLARDIKDNKKNFYKYVRDKRKTREDVSPLQKETGDLVTQDIEKGEVLNDFFTSVLSGSNHTAQVAEGKNRGYENEEQPTIGEDQSWQSGEVPTDWKRGNVTPIFKKGKKEDLVSLTSVPSKIMEQILLETLLRHMENKEVIGDRQYGFTKGKLCLTNLAALYDSVTALVDKGEETDIIYLDLCKIFDTMPHNILVSKLERHGFDGWTIWWIRNWLESCTQRVAVNSLTSKWKPVTSGVPQGLVLGLVLLNIFVGLLAAVQLDVH</sequence>
<dbReference type="GO" id="GO:0003964">
    <property type="term" value="F:RNA-directed DNA polymerase activity"/>
    <property type="evidence" value="ECO:0007669"/>
    <property type="project" value="UniProtKB-KW"/>
</dbReference>
<reference evidence="5" key="1">
    <citation type="submission" date="2017-11" db="EMBL/GenBank/DDBJ databases">
        <authorList>
            <person name="Lima N.C."/>
            <person name="Parody-Merino A.M."/>
            <person name="Battley P.F."/>
            <person name="Fidler A.E."/>
            <person name="Prosdocimi F."/>
        </authorList>
    </citation>
    <scope>NUCLEOTIDE SEQUENCE [LARGE SCALE GENOMIC DNA]</scope>
</reference>
<keyword evidence="5" id="KW-1185">Reference proteome</keyword>
<evidence type="ECO:0000256" key="2">
    <source>
        <dbReference type="SAM" id="Phobius"/>
    </source>
</evidence>
<dbReference type="Pfam" id="PF00078">
    <property type="entry name" value="RVT_1"/>
    <property type="match status" value="1"/>
</dbReference>
<dbReference type="OrthoDB" id="416454at2759"/>
<keyword evidence="2" id="KW-0812">Transmembrane</keyword>
<proteinExistence type="predicted"/>
<feature type="region of interest" description="Disordered" evidence="1">
    <location>
        <begin position="112"/>
        <end position="142"/>
    </location>
</feature>
<keyword evidence="4" id="KW-0695">RNA-directed DNA polymerase</keyword>